<dbReference type="CDD" id="cd00293">
    <property type="entry name" value="USP-like"/>
    <property type="match status" value="1"/>
</dbReference>
<sequence>MSKSLYLVAVDGGEWGNRAADRAIHLAEKTRAKVKLVTVVDWPYLHPMIIEDVAPPVLDKEAEEIKIKTKVLTPLVEKYNSSTTNITTELLWGDPAVIIKEQVAETHAVMLFVGRQGRSSIFDALFGSVANKLAHTVGVPIVLVP</sequence>
<dbReference type="AlphaFoldDB" id="A0A099KT84"/>
<dbReference type="PANTHER" id="PTHR46268:SF15">
    <property type="entry name" value="UNIVERSAL STRESS PROTEIN HP_0031"/>
    <property type="match status" value="1"/>
</dbReference>
<dbReference type="InterPro" id="IPR006015">
    <property type="entry name" value="Universal_stress_UspA"/>
</dbReference>
<dbReference type="InterPro" id="IPR006016">
    <property type="entry name" value="UspA"/>
</dbReference>
<dbReference type="Proteomes" id="UP000029843">
    <property type="component" value="Unassembled WGS sequence"/>
</dbReference>
<dbReference type="Pfam" id="PF00582">
    <property type="entry name" value="Usp"/>
    <property type="match status" value="1"/>
</dbReference>
<evidence type="ECO:0000256" key="1">
    <source>
        <dbReference type="ARBA" id="ARBA00008791"/>
    </source>
</evidence>
<name>A0A099KT84_COLPS</name>
<feature type="domain" description="UspA" evidence="2">
    <location>
        <begin position="7"/>
        <end position="145"/>
    </location>
</feature>
<organism evidence="3 4">
    <name type="scientific">Colwellia psychrerythraea</name>
    <name type="common">Vibrio psychroerythus</name>
    <dbReference type="NCBI Taxonomy" id="28229"/>
    <lineage>
        <taxon>Bacteria</taxon>
        <taxon>Pseudomonadati</taxon>
        <taxon>Pseudomonadota</taxon>
        <taxon>Gammaproteobacteria</taxon>
        <taxon>Alteromonadales</taxon>
        <taxon>Colwelliaceae</taxon>
        <taxon>Colwellia</taxon>
    </lineage>
</organism>
<comment type="caution">
    <text evidence="3">The sequence shown here is derived from an EMBL/GenBank/DDBJ whole genome shotgun (WGS) entry which is preliminary data.</text>
</comment>
<reference evidence="3 4" key="1">
    <citation type="submission" date="2014-08" db="EMBL/GenBank/DDBJ databases">
        <title>Genomic and Phenotypic Diversity of Colwellia psychrerythraea strains from Disparate Marine Basins.</title>
        <authorList>
            <person name="Techtmann S.M."/>
            <person name="Stelling S.C."/>
            <person name="Utturkar S.M."/>
            <person name="Alshibli N."/>
            <person name="Harris A."/>
            <person name="Brown S.D."/>
            <person name="Hazen T.C."/>
        </authorList>
    </citation>
    <scope>NUCLEOTIDE SEQUENCE [LARGE SCALE GENOMIC DNA]</scope>
    <source>
        <strain evidence="3 4">ND2E</strain>
    </source>
</reference>
<protein>
    <submittedName>
        <fullName evidence="3">UspA domain-containing protein</fullName>
    </submittedName>
</protein>
<comment type="similarity">
    <text evidence="1">Belongs to the universal stress protein A family.</text>
</comment>
<accession>A0A099KT84</accession>
<dbReference type="PANTHER" id="PTHR46268">
    <property type="entry name" value="STRESS RESPONSE PROTEIN NHAX"/>
    <property type="match status" value="1"/>
</dbReference>
<dbReference type="InterPro" id="IPR014729">
    <property type="entry name" value="Rossmann-like_a/b/a_fold"/>
</dbReference>
<gene>
    <name evidence="3" type="ORF">ND2E_2229</name>
</gene>
<dbReference type="Gene3D" id="3.40.50.620">
    <property type="entry name" value="HUPs"/>
    <property type="match status" value="1"/>
</dbReference>
<proteinExistence type="inferred from homology"/>
<dbReference type="PRINTS" id="PR01438">
    <property type="entry name" value="UNVRSLSTRESS"/>
</dbReference>
<evidence type="ECO:0000313" key="4">
    <source>
        <dbReference type="Proteomes" id="UP000029843"/>
    </source>
</evidence>
<dbReference type="EMBL" id="JQED01000008">
    <property type="protein sequence ID" value="KGJ93736.1"/>
    <property type="molecule type" value="Genomic_DNA"/>
</dbReference>
<dbReference type="OrthoDB" id="9792500at2"/>
<dbReference type="SUPFAM" id="SSF52402">
    <property type="entry name" value="Adenine nucleotide alpha hydrolases-like"/>
    <property type="match status" value="1"/>
</dbReference>
<dbReference type="RefSeq" id="WP_033093016.1">
    <property type="nucleotide sequence ID" value="NZ_JQED01000008.1"/>
</dbReference>
<dbReference type="PATRIC" id="fig|28229.4.peg.1260"/>
<evidence type="ECO:0000259" key="2">
    <source>
        <dbReference type="Pfam" id="PF00582"/>
    </source>
</evidence>
<evidence type="ECO:0000313" key="3">
    <source>
        <dbReference type="EMBL" id="KGJ93736.1"/>
    </source>
</evidence>